<organism evidence="1 2">
    <name type="scientific">Termititenax aidoneus</name>
    <dbReference type="NCBI Taxonomy" id="2218524"/>
    <lineage>
        <taxon>Bacteria</taxon>
        <taxon>Bacillati</taxon>
        <taxon>Candidatus Margulisiibacteriota</taxon>
        <taxon>Candidatus Termititenacia</taxon>
        <taxon>Candidatus Termititenacales</taxon>
        <taxon>Candidatus Termititenacaceae</taxon>
        <taxon>Candidatus Termititenax</taxon>
    </lineage>
</organism>
<dbReference type="AlphaFoldDB" id="A0A388T916"/>
<sequence length="190" mass="22911">MLIYNFKNKEYQWEIKQPWLELEAGNPNVILKKNLEAYDIEDIRIVNALNISDDNPPVLFLNLYRRIKMFTRTNRNRYELNDKDGNYKVKWLNTFFNEIEPSKYSIYDDRRRIMIYMSIDYVGYKEYGVTNNEFDVCSAIYIDFPKQFPDVRGIYYSYPDDMIVIVTGDEYTENTLLDKLKDKPVLIKRI</sequence>
<protein>
    <submittedName>
        <fullName evidence="1">Uncharacterized protein</fullName>
    </submittedName>
</protein>
<comment type="caution">
    <text evidence="1">The sequence shown here is derived from an EMBL/GenBank/DDBJ whole genome shotgun (WGS) entry which is preliminary data.</text>
</comment>
<name>A0A388T916_TERA1</name>
<dbReference type="Proteomes" id="UP000269352">
    <property type="component" value="Unassembled WGS sequence"/>
</dbReference>
<proteinExistence type="predicted"/>
<accession>A0A388T916</accession>
<reference evidence="1 2" key="1">
    <citation type="journal article" date="2019" name="ISME J.">
        <title>Genome analyses of uncultured TG2/ZB3 bacteria in 'Margulisbacteria' specifically attached to ectosymbiotic spirochetes of protists in the termite gut.</title>
        <authorList>
            <person name="Utami Y.D."/>
            <person name="Kuwahara H."/>
            <person name="Igai K."/>
            <person name="Murakami T."/>
            <person name="Sugaya K."/>
            <person name="Morikawa T."/>
            <person name="Nagura Y."/>
            <person name="Yuki M."/>
            <person name="Deevong P."/>
            <person name="Inoue T."/>
            <person name="Kihara K."/>
            <person name="Lo N."/>
            <person name="Yamada A."/>
            <person name="Ohkuma M."/>
            <person name="Hongoh Y."/>
        </authorList>
    </citation>
    <scope>NUCLEOTIDE SEQUENCE [LARGE SCALE GENOMIC DNA]</scope>
    <source>
        <strain evidence="1">NkOx7-01</strain>
    </source>
</reference>
<evidence type="ECO:0000313" key="2">
    <source>
        <dbReference type="Proteomes" id="UP000269352"/>
    </source>
</evidence>
<keyword evidence="2" id="KW-1185">Reference proteome</keyword>
<gene>
    <name evidence="1" type="ORF">NO1_0194</name>
</gene>
<dbReference type="EMBL" id="BGZN01000002">
    <property type="protein sequence ID" value="GBR72697.1"/>
    <property type="molecule type" value="Genomic_DNA"/>
</dbReference>
<evidence type="ECO:0000313" key="1">
    <source>
        <dbReference type="EMBL" id="GBR72697.1"/>
    </source>
</evidence>